<reference evidence="2 3" key="1">
    <citation type="submission" date="2019-11" db="EMBL/GenBank/DDBJ databases">
        <title>Whole genome sequence of Oryza granulata.</title>
        <authorList>
            <person name="Li W."/>
        </authorList>
    </citation>
    <scope>NUCLEOTIDE SEQUENCE [LARGE SCALE GENOMIC DNA]</scope>
    <source>
        <strain evidence="3">cv. Menghai</strain>
        <tissue evidence="2">Leaf</tissue>
    </source>
</reference>
<dbReference type="EMBL" id="SPHZ02000005">
    <property type="protein sequence ID" value="KAF0916668.1"/>
    <property type="molecule type" value="Genomic_DNA"/>
</dbReference>
<evidence type="ECO:0000313" key="3">
    <source>
        <dbReference type="Proteomes" id="UP000479710"/>
    </source>
</evidence>
<keyword evidence="1" id="KW-0812">Transmembrane</keyword>
<evidence type="ECO:0000256" key="1">
    <source>
        <dbReference type="SAM" id="Phobius"/>
    </source>
</evidence>
<proteinExistence type="predicted"/>
<protein>
    <submittedName>
        <fullName evidence="2">Uncharacterized protein</fullName>
    </submittedName>
</protein>
<dbReference type="PANTHER" id="PTHR33994">
    <property type="entry name" value="OS04G0515000 PROTEIN"/>
    <property type="match status" value="1"/>
</dbReference>
<evidence type="ECO:0000313" key="2">
    <source>
        <dbReference type="EMBL" id="KAF0916668.1"/>
    </source>
</evidence>
<dbReference type="OrthoDB" id="685418at2759"/>
<dbReference type="Proteomes" id="UP000479710">
    <property type="component" value="Unassembled WGS sequence"/>
</dbReference>
<dbReference type="PANTHER" id="PTHR33994:SF29">
    <property type="entry name" value="LATE EMBRYOGENESIS ABUNDANT PROTEIN LEA-2 SUBGROUP DOMAIN-CONTAINING PROTEIN"/>
    <property type="match status" value="1"/>
</dbReference>
<comment type="caution">
    <text evidence="2">The sequence shown here is derived from an EMBL/GenBank/DDBJ whole genome shotgun (WGS) entry which is preliminary data.</text>
</comment>
<dbReference type="AlphaFoldDB" id="A0A6G1DVL8"/>
<keyword evidence="1" id="KW-0472">Membrane</keyword>
<feature type="transmembrane region" description="Helical" evidence="1">
    <location>
        <begin position="68"/>
        <end position="90"/>
    </location>
</feature>
<gene>
    <name evidence="2" type="ORF">E2562_010519</name>
</gene>
<sequence length="204" mass="22113">MLWACLTTCAVERLDRCVMLSTGGDDDDDSAVPSMITTYVFGRGVPVCAVMPTAAEQETGAGDETSGVVGMVVIVLFFGSLFAYNFWILIHQDPVFSFSLTEVAGGLEDLARSPVIRPDFGLTLRVDNQQIARNCREEVTVTVFYDDTVVGWADVPDFCVDKWTTAELEVPRGCSAHLRAAPAFVVGTLFWESGADGRDEDGVP</sequence>
<name>A0A6G1DVL8_9ORYZ</name>
<keyword evidence="1" id="KW-1133">Transmembrane helix</keyword>
<keyword evidence="3" id="KW-1185">Reference proteome</keyword>
<organism evidence="2 3">
    <name type="scientific">Oryza meyeriana var. granulata</name>
    <dbReference type="NCBI Taxonomy" id="110450"/>
    <lineage>
        <taxon>Eukaryota</taxon>
        <taxon>Viridiplantae</taxon>
        <taxon>Streptophyta</taxon>
        <taxon>Embryophyta</taxon>
        <taxon>Tracheophyta</taxon>
        <taxon>Spermatophyta</taxon>
        <taxon>Magnoliopsida</taxon>
        <taxon>Liliopsida</taxon>
        <taxon>Poales</taxon>
        <taxon>Poaceae</taxon>
        <taxon>BOP clade</taxon>
        <taxon>Oryzoideae</taxon>
        <taxon>Oryzeae</taxon>
        <taxon>Oryzinae</taxon>
        <taxon>Oryza</taxon>
        <taxon>Oryza meyeriana</taxon>
    </lineage>
</organism>
<accession>A0A6G1DVL8</accession>